<feature type="transmembrane region" description="Helical" evidence="8">
    <location>
        <begin position="302"/>
        <end position="321"/>
    </location>
</feature>
<evidence type="ECO:0000256" key="5">
    <source>
        <dbReference type="ARBA" id="ARBA00022692"/>
    </source>
</evidence>
<dbReference type="STRING" id="29349.CLOTH_00770"/>
<feature type="transmembrane region" description="Helical" evidence="8">
    <location>
        <begin position="191"/>
        <end position="213"/>
    </location>
</feature>
<dbReference type="OrthoDB" id="266913at2"/>
<evidence type="ECO:0000313" key="11">
    <source>
        <dbReference type="Proteomes" id="UP000190140"/>
    </source>
</evidence>
<dbReference type="InterPro" id="IPR051449">
    <property type="entry name" value="ABC-2_transporter_component"/>
</dbReference>
<evidence type="ECO:0000256" key="2">
    <source>
        <dbReference type="ARBA" id="ARBA00007783"/>
    </source>
</evidence>
<feature type="transmembrane region" description="Helical" evidence="8">
    <location>
        <begin position="234"/>
        <end position="257"/>
    </location>
</feature>
<proteinExistence type="inferred from homology"/>
<keyword evidence="7 8" id="KW-0472">Membrane</keyword>
<accession>A0A1V4IAX0</accession>
<feature type="transmembrane region" description="Helical" evidence="8">
    <location>
        <begin position="16"/>
        <end position="35"/>
    </location>
</feature>
<evidence type="ECO:0000256" key="6">
    <source>
        <dbReference type="ARBA" id="ARBA00022989"/>
    </source>
</evidence>
<keyword evidence="4" id="KW-1003">Cell membrane</keyword>
<sequence length="383" mass="42835">MMSILKLRLLRLREDYLVFIIMTIMALGFTFIFGVSMSEYRPSVIIVDKDQTEYSKAIIEEIKQFDNFIYDISDYDNAIKSVDEGSVLTSIVIEKGFGDDVRSGKTPSIVVIKTNDDRDIFVLENIVSTITKKMINNSKIAHIAARYLYDINNVYDRVYEKASHEWKNNKPISVTTQILNVESKSYDSLKYSLIGFSVFFSMYTIVFGVGTILNDKQNNTWQRIIISPVSNSAILGGTMLVTFLIGSIQLGVLILAGKYMFNIDWGSSISGLLLIVVSFIFAVTCLGLLLSGMVKTHSQLSAVTPIVLTSTAMLGGCMWPLEFVDSKVLLFIANFVPQKWAVEGMQKIAMYGYGFEGAIVPSIVLISMGVVFLFIGIRLIKFE</sequence>
<evidence type="ECO:0000256" key="7">
    <source>
        <dbReference type="ARBA" id="ARBA00023136"/>
    </source>
</evidence>
<keyword evidence="3" id="KW-0813">Transport</keyword>
<dbReference type="AlphaFoldDB" id="A0A1V4IAX0"/>
<evidence type="ECO:0000256" key="8">
    <source>
        <dbReference type="SAM" id="Phobius"/>
    </source>
</evidence>
<dbReference type="GO" id="GO:0140359">
    <property type="term" value="F:ABC-type transporter activity"/>
    <property type="evidence" value="ECO:0007669"/>
    <property type="project" value="InterPro"/>
</dbReference>
<comment type="similarity">
    <text evidence="2">Belongs to the ABC-2 integral membrane protein family.</text>
</comment>
<comment type="caution">
    <text evidence="10">The sequence shown here is derived from an EMBL/GenBank/DDBJ whole genome shotgun (WGS) entry which is preliminary data.</text>
</comment>
<protein>
    <submittedName>
        <fullName evidence="10">ABC-2 family transporter protein</fullName>
    </submittedName>
</protein>
<dbReference type="PANTHER" id="PTHR30294">
    <property type="entry name" value="MEMBRANE COMPONENT OF ABC TRANSPORTER YHHJ-RELATED"/>
    <property type="match status" value="1"/>
</dbReference>
<dbReference type="PANTHER" id="PTHR30294:SF29">
    <property type="entry name" value="MULTIDRUG ABC TRANSPORTER PERMEASE YBHS-RELATED"/>
    <property type="match status" value="1"/>
</dbReference>
<feature type="transmembrane region" description="Helical" evidence="8">
    <location>
        <begin position="359"/>
        <end position="380"/>
    </location>
</feature>
<dbReference type="Proteomes" id="UP000190140">
    <property type="component" value="Unassembled WGS sequence"/>
</dbReference>
<gene>
    <name evidence="10" type="ORF">CLOTH_00770</name>
</gene>
<dbReference type="InterPro" id="IPR047817">
    <property type="entry name" value="ABC2_TM_bact-type"/>
</dbReference>
<evidence type="ECO:0000259" key="9">
    <source>
        <dbReference type="PROSITE" id="PS51012"/>
    </source>
</evidence>
<name>A0A1V4IAX0_9FIRM</name>
<keyword evidence="11" id="KW-1185">Reference proteome</keyword>
<evidence type="ECO:0000313" key="10">
    <source>
        <dbReference type="EMBL" id="OPJ56795.1"/>
    </source>
</evidence>
<keyword evidence="5 8" id="KW-0812">Transmembrane</keyword>
<feature type="transmembrane region" description="Helical" evidence="8">
    <location>
        <begin position="269"/>
        <end position="290"/>
    </location>
</feature>
<evidence type="ECO:0000256" key="3">
    <source>
        <dbReference type="ARBA" id="ARBA00022448"/>
    </source>
</evidence>
<dbReference type="InterPro" id="IPR013525">
    <property type="entry name" value="ABC2_TM"/>
</dbReference>
<dbReference type="PROSITE" id="PS51012">
    <property type="entry name" value="ABC_TM2"/>
    <property type="match status" value="1"/>
</dbReference>
<dbReference type="RefSeq" id="WP_079410104.1">
    <property type="nucleotide sequence ID" value="NZ_MZGW01000001.1"/>
</dbReference>
<reference evidence="10 11" key="1">
    <citation type="submission" date="2017-03" db="EMBL/GenBank/DDBJ databases">
        <title>Genome sequence of Clostridium thermoalcaliphilum DSM 7309.</title>
        <authorList>
            <person name="Poehlein A."/>
            <person name="Daniel R."/>
        </authorList>
    </citation>
    <scope>NUCLEOTIDE SEQUENCE [LARGE SCALE GENOMIC DNA]</scope>
    <source>
        <strain evidence="10 11">DSM 7309</strain>
    </source>
</reference>
<feature type="domain" description="ABC transmembrane type-2" evidence="9">
    <location>
        <begin position="148"/>
        <end position="383"/>
    </location>
</feature>
<dbReference type="Pfam" id="PF12698">
    <property type="entry name" value="ABC2_membrane_3"/>
    <property type="match status" value="1"/>
</dbReference>
<keyword evidence="6 8" id="KW-1133">Transmembrane helix</keyword>
<dbReference type="EMBL" id="MZGW01000001">
    <property type="protein sequence ID" value="OPJ56795.1"/>
    <property type="molecule type" value="Genomic_DNA"/>
</dbReference>
<evidence type="ECO:0000256" key="1">
    <source>
        <dbReference type="ARBA" id="ARBA00004651"/>
    </source>
</evidence>
<dbReference type="Gene3D" id="3.40.1710.10">
    <property type="entry name" value="abc type-2 transporter like domain"/>
    <property type="match status" value="1"/>
</dbReference>
<organism evidence="10 11">
    <name type="scientific">Alkalithermobacter paradoxus</name>
    <dbReference type="NCBI Taxonomy" id="29349"/>
    <lineage>
        <taxon>Bacteria</taxon>
        <taxon>Bacillati</taxon>
        <taxon>Bacillota</taxon>
        <taxon>Clostridia</taxon>
        <taxon>Peptostreptococcales</taxon>
        <taxon>Tepidibacteraceae</taxon>
        <taxon>Alkalithermobacter</taxon>
    </lineage>
</organism>
<dbReference type="GO" id="GO:0005886">
    <property type="term" value="C:plasma membrane"/>
    <property type="evidence" value="ECO:0007669"/>
    <property type="project" value="UniProtKB-SubCell"/>
</dbReference>
<evidence type="ECO:0000256" key="4">
    <source>
        <dbReference type="ARBA" id="ARBA00022475"/>
    </source>
</evidence>
<comment type="subcellular location">
    <subcellularLocation>
        <location evidence="1">Cell membrane</location>
        <topology evidence="1">Multi-pass membrane protein</topology>
    </subcellularLocation>
</comment>